<reference evidence="3" key="1">
    <citation type="submission" date="2020-12" db="UniProtKB">
        <authorList>
            <consortium name="WormBaseParasite"/>
        </authorList>
    </citation>
    <scope>IDENTIFICATION</scope>
    <source>
        <strain evidence="3">MHco3</strain>
    </source>
</reference>
<dbReference type="PANTHER" id="PTHR11145:SF8">
    <property type="entry name" value="RE57120P"/>
    <property type="match status" value="1"/>
</dbReference>
<dbReference type="InterPro" id="IPR045068">
    <property type="entry name" value="BACURD1-3"/>
</dbReference>
<evidence type="ECO:0000259" key="1">
    <source>
        <dbReference type="SMART" id="SM00225"/>
    </source>
</evidence>
<dbReference type="InterPro" id="IPR011333">
    <property type="entry name" value="SKP1/BTB/POZ_sf"/>
</dbReference>
<dbReference type="Pfam" id="PF02214">
    <property type="entry name" value="BTB_2"/>
    <property type="match status" value="1"/>
</dbReference>
<dbReference type="CDD" id="cd18316">
    <property type="entry name" value="BTB_POZ_KCTD-like"/>
    <property type="match status" value="1"/>
</dbReference>
<evidence type="ECO:0000313" key="3">
    <source>
        <dbReference type="WBParaSite" id="HCON_00031665-00001"/>
    </source>
</evidence>
<keyword evidence="2" id="KW-1185">Reference proteome</keyword>
<dbReference type="AlphaFoldDB" id="A0A7I4Y083"/>
<name>A0A7I4Y083_HAECO</name>
<proteinExistence type="predicted"/>
<dbReference type="InterPro" id="IPR000210">
    <property type="entry name" value="BTB/POZ_dom"/>
</dbReference>
<dbReference type="Gene3D" id="3.30.710.10">
    <property type="entry name" value="Potassium Channel Kv1.1, Chain A"/>
    <property type="match status" value="1"/>
</dbReference>
<dbReference type="WBParaSite" id="HCON_00031665-00001">
    <property type="protein sequence ID" value="HCON_00031665-00001"/>
    <property type="gene ID" value="HCON_00031665"/>
</dbReference>
<feature type="domain" description="BTB" evidence="1">
    <location>
        <begin position="4"/>
        <end position="101"/>
    </location>
</feature>
<dbReference type="GO" id="GO:0051260">
    <property type="term" value="P:protein homooligomerization"/>
    <property type="evidence" value="ECO:0007669"/>
    <property type="project" value="InterPro"/>
</dbReference>
<evidence type="ECO:0000313" key="2">
    <source>
        <dbReference type="Proteomes" id="UP000025227"/>
    </source>
</evidence>
<dbReference type="SMART" id="SM00225">
    <property type="entry name" value="BTB"/>
    <property type="match status" value="1"/>
</dbReference>
<accession>A0A7I4Y083</accession>
<protein>
    <submittedName>
        <fullName evidence="3">BTB domain-containing protein</fullName>
    </submittedName>
</protein>
<sequence length="128" mass="14481">MSDKQVVLNVGGEKFSTSQKTLGRKIPGEDFSFFNSLDCTGGEVFIDRDSTVFKYILNYLRNGRIVFPNDALTKVLLSLEAKFYGLVGLHNVLERGLHNFETRPSDYARIVDLKIDGGKVCRNDPIYR</sequence>
<dbReference type="OrthoDB" id="2414723at2759"/>
<dbReference type="Proteomes" id="UP000025227">
    <property type="component" value="Unplaced"/>
</dbReference>
<dbReference type="SUPFAM" id="SSF54695">
    <property type="entry name" value="POZ domain"/>
    <property type="match status" value="1"/>
</dbReference>
<organism evidence="2 3">
    <name type="scientific">Haemonchus contortus</name>
    <name type="common">Barber pole worm</name>
    <dbReference type="NCBI Taxonomy" id="6289"/>
    <lineage>
        <taxon>Eukaryota</taxon>
        <taxon>Metazoa</taxon>
        <taxon>Ecdysozoa</taxon>
        <taxon>Nematoda</taxon>
        <taxon>Chromadorea</taxon>
        <taxon>Rhabditida</taxon>
        <taxon>Rhabditina</taxon>
        <taxon>Rhabditomorpha</taxon>
        <taxon>Strongyloidea</taxon>
        <taxon>Trichostrongylidae</taxon>
        <taxon>Haemonchus</taxon>
    </lineage>
</organism>
<dbReference type="PANTHER" id="PTHR11145">
    <property type="entry name" value="BTB/POZ DOMAIN-CONTAINING ADAPTER FOR CUL3-MEDIATED RHOA DEGRADATION PROTEIN FAMILY MEMBER"/>
    <property type="match status" value="1"/>
</dbReference>
<dbReference type="InterPro" id="IPR003131">
    <property type="entry name" value="T1-type_BTB"/>
</dbReference>